<name>A0A927IKH9_9BURK</name>
<reference evidence="6" key="1">
    <citation type="submission" date="2020-09" db="EMBL/GenBank/DDBJ databases">
        <title>Genome seq and assembly of Limnohabitants sp.</title>
        <authorList>
            <person name="Chhetri G."/>
        </authorList>
    </citation>
    <scope>NUCLEOTIDE SEQUENCE</scope>
    <source>
        <strain evidence="6">JUR4</strain>
    </source>
</reference>
<evidence type="ECO:0000256" key="5">
    <source>
        <dbReference type="ARBA" id="ARBA00023277"/>
    </source>
</evidence>
<evidence type="ECO:0000256" key="2">
    <source>
        <dbReference type="ARBA" id="ARBA00006906"/>
    </source>
</evidence>
<sequence>MTALPTPASALAQAMAQLPLVAILRGLTHAEAPAIGDALVSSGFALIEVPLNSPEPLQSIAALTHRHPQALVGAGTVLNAQQVKEVHAAGGRLVVSPNFNPAVVAQALALGMVVMPGVATPTEAFAALDAGAHGLKLFPAEMILPATVKALRAVLPQTTALLPVGGITPDNMAAYRAAGASGFGLGSALYAPGRSAEQVRDKALAFVRAFQATVAA</sequence>
<dbReference type="Pfam" id="PF01081">
    <property type="entry name" value="Aldolase"/>
    <property type="match status" value="1"/>
</dbReference>
<dbReference type="PANTHER" id="PTHR30246">
    <property type="entry name" value="2-KETO-3-DEOXY-6-PHOSPHOGLUCONATE ALDOLASE"/>
    <property type="match status" value="1"/>
</dbReference>
<protein>
    <submittedName>
        <fullName evidence="6">2-dehydro-3-deoxy-6-phosphogalactonate aldolase</fullName>
    </submittedName>
</protein>
<keyword evidence="7" id="KW-1185">Reference proteome</keyword>
<dbReference type="CDD" id="cd00452">
    <property type="entry name" value="KDPG_aldolase"/>
    <property type="match status" value="1"/>
</dbReference>
<comment type="subunit">
    <text evidence="3">Homotrimer.</text>
</comment>
<evidence type="ECO:0000256" key="3">
    <source>
        <dbReference type="ARBA" id="ARBA00011233"/>
    </source>
</evidence>
<dbReference type="SUPFAM" id="SSF51569">
    <property type="entry name" value="Aldolase"/>
    <property type="match status" value="1"/>
</dbReference>
<comment type="similarity">
    <text evidence="2">Belongs to the KHG/KDPG aldolase family.</text>
</comment>
<dbReference type="Proteomes" id="UP000647424">
    <property type="component" value="Unassembled WGS sequence"/>
</dbReference>
<evidence type="ECO:0000313" key="7">
    <source>
        <dbReference type="Proteomes" id="UP000647424"/>
    </source>
</evidence>
<dbReference type="AlphaFoldDB" id="A0A927IKH9"/>
<gene>
    <name evidence="6" type="ORF">IC609_01135</name>
</gene>
<dbReference type="RefSeq" id="WP_191818856.1">
    <property type="nucleotide sequence ID" value="NZ_JACYFT010000001.1"/>
</dbReference>
<keyword evidence="5" id="KW-0119">Carbohydrate metabolism</keyword>
<dbReference type="InterPro" id="IPR000887">
    <property type="entry name" value="Aldlse_KDPG_KHG"/>
</dbReference>
<organism evidence="6 7">
    <name type="scientific">Limnohabitans radicicola</name>
    <dbReference type="NCBI Taxonomy" id="2771427"/>
    <lineage>
        <taxon>Bacteria</taxon>
        <taxon>Pseudomonadati</taxon>
        <taxon>Pseudomonadota</taxon>
        <taxon>Betaproteobacteria</taxon>
        <taxon>Burkholderiales</taxon>
        <taxon>Comamonadaceae</taxon>
        <taxon>Limnohabitans</taxon>
    </lineage>
</organism>
<evidence type="ECO:0000313" key="6">
    <source>
        <dbReference type="EMBL" id="MBD8049130.1"/>
    </source>
</evidence>
<accession>A0A927IKH9</accession>
<evidence type="ECO:0000256" key="1">
    <source>
        <dbReference type="ARBA" id="ARBA00004761"/>
    </source>
</evidence>
<dbReference type="Gene3D" id="3.20.20.70">
    <property type="entry name" value="Aldolase class I"/>
    <property type="match status" value="1"/>
</dbReference>
<dbReference type="PANTHER" id="PTHR30246:SF1">
    <property type="entry name" value="2-DEHYDRO-3-DEOXY-6-PHOSPHOGALACTONATE ALDOLASE-RELATED"/>
    <property type="match status" value="1"/>
</dbReference>
<dbReference type="NCBIfam" id="NF006600">
    <property type="entry name" value="PRK09140.1"/>
    <property type="match status" value="1"/>
</dbReference>
<dbReference type="GO" id="GO:0016829">
    <property type="term" value="F:lyase activity"/>
    <property type="evidence" value="ECO:0007669"/>
    <property type="project" value="UniProtKB-KW"/>
</dbReference>
<evidence type="ECO:0000256" key="4">
    <source>
        <dbReference type="ARBA" id="ARBA00023239"/>
    </source>
</evidence>
<comment type="caution">
    <text evidence="6">The sequence shown here is derived from an EMBL/GenBank/DDBJ whole genome shotgun (WGS) entry which is preliminary data.</text>
</comment>
<dbReference type="InterPro" id="IPR013785">
    <property type="entry name" value="Aldolase_TIM"/>
</dbReference>
<dbReference type="EMBL" id="JACYFT010000001">
    <property type="protein sequence ID" value="MBD8049130.1"/>
    <property type="molecule type" value="Genomic_DNA"/>
</dbReference>
<keyword evidence="4" id="KW-0456">Lyase</keyword>
<proteinExistence type="inferred from homology"/>
<comment type="pathway">
    <text evidence="1">Carbohydrate acid metabolism.</text>
</comment>